<dbReference type="Pfam" id="PF00534">
    <property type="entry name" value="Glycos_transf_1"/>
    <property type="match status" value="1"/>
</dbReference>
<keyword evidence="3" id="KW-1185">Reference proteome</keyword>
<organism evidence="2 3">
    <name type="scientific">Tenacibaculum skagerrakense</name>
    <dbReference type="NCBI Taxonomy" id="186571"/>
    <lineage>
        <taxon>Bacteria</taxon>
        <taxon>Pseudomonadati</taxon>
        <taxon>Bacteroidota</taxon>
        <taxon>Flavobacteriia</taxon>
        <taxon>Flavobacteriales</taxon>
        <taxon>Flavobacteriaceae</taxon>
        <taxon>Tenacibaculum</taxon>
    </lineage>
</organism>
<evidence type="ECO:0000313" key="2">
    <source>
        <dbReference type="EMBL" id="TCP28284.1"/>
    </source>
</evidence>
<name>A0A4R2P2T2_9FLAO</name>
<protein>
    <submittedName>
        <fullName evidence="2">Glycosyltransferase involved in cell wall biosynthesis</fullName>
    </submittedName>
</protein>
<reference evidence="2 3" key="1">
    <citation type="submission" date="2019-03" db="EMBL/GenBank/DDBJ databases">
        <title>Genomic Encyclopedia of Type Strains, Phase IV (KMG-IV): sequencing the most valuable type-strain genomes for metagenomic binning, comparative biology and taxonomic classification.</title>
        <authorList>
            <person name="Goeker M."/>
        </authorList>
    </citation>
    <scope>NUCLEOTIDE SEQUENCE [LARGE SCALE GENOMIC DNA]</scope>
    <source>
        <strain evidence="2 3">DSM 14836</strain>
    </source>
</reference>
<evidence type="ECO:0000313" key="3">
    <source>
        <dbReference type="Proteomes" id="UP000294564"/>
    </source>
</evidence>
<dbReference type="RefSeq" id="WP_132792297.1">
    <property type="nucleotide sequence ID" value="NZ_SLXM01000001.1"/>
</dbReference>
<feature type="domain" description="Glycosyl transferase family 1" evidence="1">
    <location>
        <begin position="175"/>
        <end position="330"/>
    </location>
</feature>
<dbReference type="GO" id="GO:0016757">
    <property type="term" value="F:glycosyltransferase activity"/>
    <property type="evidence" value="ECO:0007669"/>
    <property type="project" value="InterPro"/>
</dbReference>
<keyword evidence="2" id="KW-0808">Transferase</keyword>
<dbReference type="OrthoDB" id="1116389at2"/>
<dbReference type="PANTHER" id="PTHR45871">
    <property type="entry name" value="N-ACETYLGLUCOSAMINYL-PHOSPHATIDYLINOSITOL BIOSYNTHETIC PROTEIN"/>
    <property type="match status" value="1"/>
</dbReference>
<comment type="caution">
    <text evidence="2">The sequence shown here is derived from an EMBL/GenBank/DDBJ whole genome shotgun (WGS) entry which is preliminary data.</text>
</comment>
<gene>
    <name evidence="2" type="ORF">EV195_101448</name>
</gene>
<dbReference type="Proteomes" id="UP000294564">
    <property type="component" value="Unassembled WGS sequence"/>
</dbReference>
<accession>A0A4R2P2T2</accession>
<dbReference type="PANTHER" id="PTHR45871:SF1">
    <property type="entry name" value="PHOSPHATIDYLINOSITOL N-ACETYLGLUCOSAMINYLTRANSFERASE SUBUNIT A"/>
    <property type="match status" value="1"/>
</dbReference>
<proteinExistence type="predicted"/>
<dbReference type="Gene3D" id="3.40.50.2000">
    <property type="entry name" value="Glycogen Phosphorylase B"/>
    <property type="match status" value="2"/>
</dbReference>
<dbReference type="SUPFAM" id="SSF53756">
    <property type="entry name" value="UDP-Glycosyltransferase/glycogen phosphorylase"/>
    <property type="match status" value="1"/>
</dbReference>
<dbReference type="InterPro" id="IPR001296">
    <property type="entry name" value="Glyco_trans_1"/>
</dbReference>
<sequence>MSKRLLFITPIFPKKLEEDYVVPFLAQFTYVFAEQTDVVVDVISLAYPFEKIEYKLNNVTVYAIGSKFISPIKQFPFMLRAVYKGVRLHKKNKYDGVLCFWYREAALVGVLLNKLLGLKLRVWFLGQDVQKGNKYIPLLRISPKKLIMISKQQREIFYKNHNIFIDKIANVAFDRKKFPELNKDERPIDIIGVGNIGFIKNYALFLDIIIVLREFFPNLRAVICGADAGQKPLLDKKVQENQLEQNITFTGRISLTEVYDYMNKSRVFLHTSNAEGAGLVLQEALYLGCKVVSTIEVEESDEIKNHFFFSKDTDVLTNNIKEYLNNPFEPVRIERFKMEDTIQCIYESFFN</sequence>
<dbReference type="AlphaFoldDB" id="A0A4R2P2T2"/>
<dbReference type="EMBL" id="SLXM01000001">
    <property type="protein sequence ID" value="TCP28284.1"/>
    <property type="molecule type" value="Genomic_DNA"/>
</dbReference>
<evidence type="ECO:0000259" key="1">
    <source>
        <dbReference type="Pfam" id="PF00534"/>
    </source>
</evidence>